<gene>
    <name evidence="1" type="ORF">MBESOW_P3771</name>
</gene>
<proteinExistence type="predicted"/>
<sequence>MLRSGASCHEARMTAIAFRALACALTASLLASCATVSPESRLRAGLVEAGLSPRMAGCMAERMVDRLSLAQLRRLQSLASLRKSHMGEMSVDRFLYKVRALEDPEIFLVTSKAAINCAL</sequence>
<dbReference type="PROSITE" id="PS51257">
    <property type="entry name" value="PROKAR_LIPOPROTEIN"/>
    <property type="match status" value="1"/>
</dbReference>
<protein>
    <recommendedName>
        <fullName evidence="3">Lipoprotein</fullName>
    </recommendedName>
</protein>
<evidence type="ECO:0000313" key="1">
    <source>
        <dbReference type="EMBL" id="GBH32540.1"/>
    </source>
</evidence>
<dbReference type="EMBL" id="BBQY01000039">
    <property type="protein sequence ID" value="GBH32540.1"/>
    <property type="molecule type" value="Genomic_DNA"/>
</dbReference>
<evidence type="ECO:0000313" key="2">
    <source>
        <dbReference type="Proteomes" id="UP000290975"/>
    </source>
</evidence>
<reference evidence="1 2" key="1">
    <citation type="submission" date="2014-12" db="EMBL/GenBank/DDBJ databases">
        <title>Whole genome sequencing of Sphingobium xenophagum OW59.</title>
        <authorList>
            <person name="Ohta Y."/>
            <person name="Nishi S."/>
            <person name="Hatada Y."/>
        </authorList>
    </citation>
    <scope>NUCLEOTIDE SEQUENCE [LARGE SCALE GENOMIC DNA]</scope>
    <source>
        <strain evidence="1 2">OW59</strain>
    </source>
</reference>
<keyword evidence="2" id="KW-1185">Reference proteome</keyword>
<dbReference type="AlphaFoldDB" id="A0A401J7J8"/>
<organism evidence="1 2">
    <name type="scientific">Sphingobium xenophagum</name>
    <dbReference type="NCBI Taxonomy" id="121428"/>
    <lineage>
        <taxon>Bacteria</taxon>
        <taxon>Pseudomonadati</taxon>
        <taxon>Pseudomonadota</taxon>
        <taxon>Alphaproteobacteria</taxon>
        <taxon>Sphingomonadales</taxon>
        <taxon>Sphingomonadaceae</taxon>
        <taxon>Sphingobium</taxon>
    </lineage>
</organism>
<dbReference type="Proteomes" id="UP000290975">
    <property type="component" value="Unassembled WGS sequence"/>
</dbReference>
<accession>A0A401J7J8</accession>
<comment type="caution">
    <text evidence="1">The sequence shown here is derived from an EMBL/GenBank/DDBJ whole genome shotgun (WGS) entry which is preliminary data.</text>
</comment>
<name>A0A401J7J8_SPHXE</name>
<dbReference type="STRING" id="1192759.GCA_000277525_00473"/>
<evidence type="ECO:0008006" key="3">
    <source>
        <dbReference type="Google" id="ProtNLM"/>
    </source>
</evidence>